<dbReference type="SUPFAM" id="SSF52743">
    <property type="entry name" value="Subtilisin-like"/>
    <property type="match status" value="1"/>
</dbReference>
<organism evidence="2 3">
    <name type="scientific">Natronosporangium hydrolyticum</name>
    <dbReference type="NCBI Taxonomy" id="2811111"/>
    <lineage>
        <taxon>Bacteria</taxon>
        <taxon>Bacillati</taxon>
        <taxon>Actinomycetota</taxon>
        <taxon>Actinomycetes</taxon>
        <taxon>Micromonosporales</taxon>
        <taxon>Micromonosporaceae</taxon>
        <taxon>Natronosporangium</taxon>
    </lineage>
</organism>
<dbReference type="Gene3D" id="3.40.50.200">
    <property type="entry name" value="Peptidase S8/S53 domain"/>
    <property type="match status" value="1"/>
</dbReference>
<dbReference type="InterPro" id="IPR000209">
    <property type="entry name" value="Peptidase_S8/S53_dom"/>
</dbReference>
<gene>
    <name evidence="2" type="ORF">JQS43_05705</name>
</gene>
<evidence type="ECO:0000313" key="3">
    <source>
        <dbReference type="Proteomes" id="UP000662857"/>
    </source>
</evidence>
<feature type="domain" description="Peptidase S8/S53" evidence="1">
    <location>
        <begin position="181"/>
        <end position="442"/>
    </location>
</feature>
<accession>A0A895YE21</accession>
<dbReference type="Pfam" id="PF00082">
    <property type="entry name" value="Peptidase_S8"/>
    <property type="match status" value="1"/>
</dbReference>
<keyword evidence="3" id="KW-1185">Reference proteome</keyword>
<name>A0A895YE21_9ACTN</name>
<proteinExistence type="predicted"/>
<dbReference type="AlphaFoldDB" id="A0A895YE21"/>
<evidence type="ECO:0000259" key="1">
    <source>
        <dbReference type="Pfam" id="PF00082"/>
    </source>
</evidence>
<evidence type="ECO:0000313" key="2">
    <source>
        <dbReference type="EMBL" id="QSB15831.1"/>
    </source>
</evidence>
<dbReference type="KEGG" id="nhy:JQS43_05705"/>
<sequence length="467" mass="49663">MKFNEALTVRGTEQDLRSERGFGLARVEAVLDRHGATELRPFLPADAIARLETATAQAESRAGDTIPDLASWYTVALPAGTETDQLRAELTALPEIEYAEPVPESPPPPPQATPDFSVMQRYFEPAVQNGIGAAITRQDPRLRGDGIKIVDLEYDWNPFHEDLQLDWSIDVGDGIFTRYQGWGDDHGTAVLGQLVAVENGFGVSGGVPDADVYGISPTQAGTPNPAWLPGAALAYLAARGDGQGGSFLQPGDVVLLEQQASQVIPNSDCPTWDNQCFAPLEWIVSVHDAIQVLTAMGVNVVATGGNGYNSTDHPAYTRDGQPWFRPDNHSGSILVGAGSSTDRSRLAFSNHGPRFDLQGWGESIVTTGYCSLYCVSGDHNTRYANDFNGTSGAGPIVTTAVVVIQSYLRATGEPPWTTQQVADLLKSTGQAQGSASPSQHIGPLPDLQAALATLEAELSVATLLPSG</sequence>
<dbReference type="GO" id="GO:0006508">
    <property type="term" value="P:proteolysis"/>
    <property type="evidence" value="ECO:0007669"/>
    <property type="project" value="InterPro"/>
</dbReference>
<protein>
    <submittedName>
        <fullName evidence="2">S8 family serine peptidase</fullName>
    </submittedName>
</protein>
<dbReference type="InterPro" id="IPR036852">
    <property type="entry name" value="Peptidase_S8/S53_dom_sf"/>
</dbReference>
<dbReference type="Proteomes" id="UP000662857">
    <property type="component" value="Chromosome"/>
</dbReference>
<reference evidence="2" key="1">
    <citation type="submission" date="2021-02" db="EMBL/GenBank/DDBJ databases">
        <title>Natrosporangium hydrolyticum gen. nov., sp. nov, a haloalkaliphilic actinobacterium from a soda solonchak soil.</title>
        <authorList>
            <person name="Sorokin D.Y."/>
            <person name="Khijniak T.V."/>
            <person name="Zakharycheva A.P."/>
            <person name="Boueva O.V."/>
            <person name="Ariskina E.V."/>
            <person name="Hahnke R.L."/>
            <person name="Bunk B."/>
            <person name="Sproer C."/>
            <person name="Schumann P."/>
            <person name="Evtushenko L.I."/>
            <person name="Kublanov I.V."/>
        </authorList>
    </citation>
    <scope>NUCLEOTIDE SEQUENCE</scope>
    <source>
        <strain evidence="2">DSM 106523</strain>
    </source>
</reference>
<dbReference type="GO" id="GO:0004252">
    <property type="term" value="F:serine-type endopeptidase activity"/>
    <property type="evidence" value="ECO:0007669"/>
    <property type="project" value="InterPro"/>
</dbReference>
<dbReference type="RefSeq" id="WP_239678021.1">
    <property type="nucleotide sequence ID" value="NZ_CP070499.1"/>
</dbReference>
<dbReference type="EMBL" id="CP070499">
    <property type="protein sequence ID" value="QSB15831.1"/>
    <property type="molecule type" value="Genomic_DNA"/>
</dbReference>